<sequence>MNLGAWSFLLAAVGSLLTVLLGRPWTTYIARRHTPPAVWPTPLFRETNIVMTLLWALLFGLAGLLAAWLPVWVQLPMGALLYVLGRLSPWLASCYAAWRRQALRLDSVEE</sequence>
<keyword evidence="1" id="KW-0812">Transmembrane</keyword>
<reference evidence="2" key="1">
    <citation type="submission" date="2019-03" db="EMBL/GenBank/DDBJ databases">
        <title>Lake Tanganyika Metagenome-Assembled Genomes (MAGs).</title>
        <authorList>
            <person name="Tran P."/>
        </authorList>
    </citation>
    <scope>NUCLEOTIDE SEQUENCE</scope>
    <source>
        <strain evidence="2">K_DeepCast_65m_m2_066</strain>
    </source>
</reference>
<feature type="transmembrane region" description="Helical" evidence="1">
    <location>
        <begin position="53"/>
        <end position="73"/>
    </location>
</feature>
<accession>A0A937VZ33</accession>
<dbReference type="Proteomes" id="UP000712673">
    <property type="component" value="Unassembled WGS sequence"/>
</dbReference>
<name>A0A937VZ33_UNCTE</name>
<dbReference type="EMBL" id="VGLS01000192">
    <property type="protein sequence ID" value="MBM3223746.1"/>
    <property type="molecule type" value="Genomic_DNA"/>
</dbReference>
<evidence type="ECO:0000313" key="3">
    <source>
        <dbReference type="Proteomes" id="UP000712673"/>
    </source>
</evidence>
<keyword evidence="1" id="KW-1133">Transmembrane helix</keyword>
<evidence type="ECO:0000256" key="1">
    <source>
        <dbReference type="SAM" id="Phobius"/>
    </source>
</evidence>
<gene>
    <name evidence="2" type="ORF">FJZ47_08110</name>
</gene>
<proteinExistence type="predicted"/>
<feature type="transmembrane region" description="Helical" evidence="1">
    <location>
        <begin position="6"/>
        <end position="22"/>
    </location>
</feature>
<organism evidence="2 3">
    <name type="scientific">Tectimicrobiota bacterium</name>
    <dbReference type="NCBI Taxonomy" id="2528274"/>
    <lineage>
        <taxon>Bacteria</taxon>
        <taxon>Pseudomonadati</taxon>
        <taxon>Nitrospinota/Tectimicrobiota group</taxon>
        <taxon>Candidatus Tectimicrobiota</taxon>
    </lineage>
</organism>
<comment type="caution">
    <text evidence="2">The sequence shown here is derived from an EMBL/GenBank/DDBJ whole genome shotgun (WGS) entry which is preliminary data.</text>
</comment>
<keyword evidence="1" id="KW-0472">Membrane</keyword>
<dbReference type="AlphaFoldDB" id="A0A937VZ33"/>
<evidence type="ECO:0000313" key="2">
    <source>
        <dbReference type="EMBL" id="MBM3223746.1"/>
    </source>
</evidence>
<protein>
    <submittedName>
        <fullName evidence="2">Uncharacterized protein</fullName>
    </submittedName>
</protein>